<keyword evidence="5 8" id="KW-0648">Protein biosynthesis</keyword>
<evidence type="ECO:0000256" key="6">
    <source>
        <dbReference type="ARBA" id="ARBA00023146"/>
    </source>
</evidence>
<dbReference type="GO" id="GO:0005737">
    <property type="term" value="C:cytoplasm"/>
    <property type="evidence" value="ECO:0007669"/>
    <property type="project" value="UniProtKB-SubCell"/>
</dbReference>
<evidence type="ECO:0000256" key="9">
    <source>
        <dbReference type="PIRSR" id="PIRSR001549-1"/>
    </source>
</evidence>
<evidence type="ECO:0000256" key="2">
    <source>
        <dbReference type="ARBA" id="ARBA00022598"/>
    </source>
</evidence>
<evidence type="ECO:0000256" key="5">
    <source>
        <dbReference type="ARBA" id="ARBA00022917"/>
    </source>
</evidence>
<dbReference type="PIRSF" id="PIRSF001549">
    <property type="entry name" value="His-tRNA_synth"/>
    <property type="match status" value="1"/>
</dbReference>
<evidence type="ECO:0000256" key="4">
    <source>
        <dbReference type="ARBA" id="ARBA00022840"/>
    </source>
</evidence>
<dbReference type="GO" id="GO:0004821">
    <property type="term" value="F:histidine-tRNA ligase activity"/>
    <property type="evidence" value="ECO:0007669"/>
    <property type="project" value="UniProtKB-UniRule"/>
</dbReference>
<dbReference type="CDD" id="cd00859">
    <property type="entry name" value="HisRS_anticodon"/>
    <property type="match status" value="1"/>
</dbReference>
<evidence type="ECO:0000256" key="8">
    <source>
        <dbReference type="HAMAP-Rule" id="MF_00127"/>
    </source>
</evidence>
<keyword evidence="3 8" id="KW-0547">Nucleotide-binding</keyword>
<comment type="caution">
    <text evidence="11">The sequence shown here is derived from an EMBL/GenBank/DDBJ whole genome shotgun (WGS) entry which is preliminary data.</text>
</comment>
<dbReference type="PROSITE" id="PS50862">
    <property type="entry name" value="AA_TRNA_LIGASE_II"/>
    <property type="match status" value="1"/>
</dbReference>
<reference evidence="11 12" key="1">
    <citation type="journal article" date="2016" name="Nat. Commun.">
        <title>Thousands of microbial genomes shed light on interconnected biogeochemical processes in an aquifer system.</title>
        <authorList>
            <person name="Anantharaman K."/>
            <person name="Brown C.T."/>
            <person name="Hug L.A."/>
            <person name="Sharon I."/>
            <person name="Castelle C.J."/>
            <person name="Probst A.J."/>
            <person name="Thomas B.C."/>
            <person name="Singh A."/>
            <person name="Wilkins M.J."/>
            <person name="Karaoz U."/>
            <person name="Brodie E.L."/>
            <person name="Williams K.H."/>
            <person name="Hubbard S.S."/>
            <person name="Banfield J.F."/>
        </authorList>
    </citation>
    <scope>NUCLEOTIDE SEQUENCE [LARGE SCALE GENOMIC DNA]</scope>
</reference>
<evidence type="ECO:0000256" key="1">
    <source>
        <dbReference type="ARBA" id="ARBA00008226"/>
    </source>
</evidence>
<dbReference type="EC" id="6.1.1.21" evidence="8"/>
<organism evidence="11 12">
    <name type="scientific">Candidatus Doudnabacteria bacterium RIFCSPHIGHO2_01_FULL_46_24</name>
    <dbReference type="NCBI Taxonomy" id="1817825"/>
    <lineage>
        <taxon>Bacteria</taxon>
        <taxon>Candidatus Doudnaibacteriota</taxon>
    </lineage>
</organism>
<feature type="binding site" evidence="9">
    <location>
        <position position="128"/>
    </location>
    <ligand>
        <name>L-histidine</name>
        <dbReference type="ChEBI" id="CHEBI:57595"/>
    </ligand>
</feature>
<dbReference type="InterPro" id="IPR004516">
    <property type="entry name" value="HisRS/HisZ"/>
</dbReference>
<comment type="catalytic activity">
    <reaction evidence="7 8">
        <text>tRNA(His) + L-histidine + ATP = L-histidyl-tRNA(His) + AMP + diphosphate + H(+)</text>
        <dbReference type="Rhea" id="RHEA:17313"/>
        <dbReference type="Rhea" id="RHEA-COMP:9665"/>
        <dbReference type="Rhea" id="RHEA-COMP:9689"/>
        <dbReference type="ChEBI" id="CHEBI:15378"/>
        <dbReference type="ChEBI" id="CHEBI:30616"/>
        <dbReference type="ChEBI" id="CHEBI:33019"/>
        <dbReference type="ChEBI" id="CHEBI:57595"/>
        <dbReference type="ChEBI" id="CHEBI:78442"/>
        <dbReference type="ChEBI" id="CHEBI:78527"/>
        <dbReference type="ChEBI" id="CHEBI:456215"/>
        <dbReference type="EC" id="6.1.1.21"/>
    </reaction>
</comment>
<comment type="subunit">
    <text evidence="8">Homodimer.</text>
</comment>
<keyword evidence="6 8" id="KW-0030">Aminoacyl-tRNA synthetase</keyword>
<evidence type="ECO:0000313" key="11">
    <source>
        <dbReference type="EMBL" id="OGE81714.1"/>
    </source>
</evidence>
<accession>A0A1F5NVW2</accession>
<dbReference type="InterPro" id="IPR045864">
    <property type="entry name" value="aa-tRNA-synth_II/BPL/LPL"/>
</dbReference>
<feature type="binding site" evidence="9">
    <location>
        <position position="110"/>
    </location>
    <ligand>
        <name>L-histidine</name>
        <dbReference type="ChEBI" id="CHEBI:57595"/>
    </ligand>
</feature>
<dbReference type="GO" id="GO:0005524">
    <property type="term" value="F:ATP binding"/>
    <property type="evidence" value="ECO:0007669"/>
    <property type="project" value="UniProtKB-UniRule"/>
</dbReference>
<protein>
    <recommendedName>
        <fullName evidence="8">Histidine--tRNA ligase</fullName>
        <ecNumber evidence="8">6.1.1.21</ecNumber>
    </recommendedName>
    <alternativeName>
        <fullName evidence="8">Histidyl-tRNA synthetase</fullName>
        <shortName evidence="8">HisRS</shortName>
    </alternativeName>
</protein>
<dbReference type="GO" id="GO:0006427">
    <property type="term" value="P:histidyl-tRNA aminoacylation"/>
    <property type="evidence" value="ECO:0007669"/>
    <property type="project" value="UniProtKB-UniRule"/>
</dbReference>
<dbReference type="HAMAP" id="MF_00127">
    <property type="entry name" value="His_tRNA_synth"/>
    <property type="match status" value="1"/>
</dbReference>
<name>A0A1F5NVW2_9BACT</name>
<dbReference type="Pfam" id="PF03129">
    <property type="entry name" value="HGTP_anticodon"/>
    <property type="match status" value="1"/>
</dbReference>
<dbReference type="STRING" id="1817825.A2720_02250"/>
<evidence type="ECO:0000259" key="10">
    <source>
        <dbReference type="PROSITE" id="PS50862"/>
    </source>
</evidence>
<dbReference type="Gene3D" id="3.30.930.10">
    <property type="entry name" value="Bira Bifunctional Protein, Domain 2"/>
    <property type="match status" value="1"/>
</dbReference>
<keyword evidence="4 8" id="KW-0067">ATP-binding</keyword>
<dbReference type="InterPro" id="IPR006195">
    <property type="entry name" value="aa-tRNA-synth_II"/>
</dbReference>
<dbReference type="AlphaFoldDB" id="A0A1F5NVW2"/>
<keyword evidence="2 8" id="KW-0436">Ligase</keyword>
<dbReference type="NCBIfam" id="TIGR00442">
    <property type="entry name" value="hisS"/>
    <property type="match status" value="1"/>
</dbReference>
<dbReference type="Gene3D" id="3.40.50.800">
    <property type="entry name" value="Anticodon-binding domain"/>
    <property type="match status" value="1"/>
</dbReference>
<dbReference type="InterPro" id="IPR004154">
    <property type="entry name" value="Anticodon-bd"/>
</dbReference>
<dbReference type="Proteomes" id="UP000178892">
    <property type="component" value="Unassembled WGS sequence"/>
</dbReference>
<gene>
    <name evidence="8" type="primary">hisS</name>
    <name evidence="11" type="ORF">A2720_02250</name>
</gene>
<dbReference type="SUPFAM" id="SSF55681">
    <property type="entry name" value="Class II aaRS and biotin synthetases"/>
    <property type="match status" value="1"/>
</dbReference>
<dbReference type="InterPro" id="IPR015807">
    <property type="entry name" value="His-tRNA-ligase"/>
</dbReference>
<feature type="binding site" evidence="9">
    <location>
        <begin position="255"/>
        <end position="256"/>
    </location>
    <ligand>
        <name>L-histidine</name>
        <dbReference type="ChEBI" id="CHEBI:57595"/>
    </ligand>
</feature>
<dbReference type="PANTHER" id="PTHR11476">
    <property type="entry name" value="HISTIDYL-TRNA SYNTHETASE"/>
    <property type="match status" value="1"/>
</dbReference>
<evidence type="ECO:0000256" key="7">
    <source>
        <dbReference type="ARBA" id="ARBA00047639"/>
    </source>
</evidence>
<evidence type="ECO:0000313" key="12">
    <source>
        <dbReference type="Proteomes" id="UP000178892"/>
    </source>
</evidence>
<sequence>MAKQLPQLLKGFRDFLPQEQMARKKIISKISEVFERFGFAPLDTPALEYYELLGGKYGDEGEKLMYKFKDQGGRMVALRYDLTVPLSRVVVNYPELPKPFKRYQIASVWRAENPQKGRYREFMQCDADIVGSDSIVADAEVVTTFAAAFKALEIGEVKVRFNDRRLVDQVLGKLKVSKKQAVGFLRTIDKIDKLGKQKVLELLKDEGFDKKLMEDYESAMDALGKNFVEEFEELLGSFGVANIEFDKYLARGLDYYTGTIFEFVLKDKPEFGSIAGGGRYDNLIQDGKGQSIPAVGCSIGLDRMLAALSEMGVIAPQTAAEVLVMNLDKNLTAEYLNICTNLREANIDCEFYYEPAKLDKQFKFAQAKNIQVAVIYGPNEAKSRKANVKNLVEKKQVTVDLEDLATEIKSMLW</sequence>
<evidence type="ECO:0000256" key="3">
    <source>
        <dbReference type="ARBA" id="ARBA00022741"/>
    </source>
</evidence>
<dbReference type="CDD" id="cd00773">
    <property type="entry name" value="HisRS-like_core"/>
    <property type="match status" value="1"/>
</dbReference>
<keyword evidence="8" id="KW-0963">Cytoplasm</keyword>
<dbReference type="InterPro" id="IPR036621">
    <property type="entry name" value="Anticodon-bd_dom_sf"/>
</dbReference>
<dbReference type="SUPFAM" id="SSF52954">
    <property type="entry name" value="Class II aaRS ABD-related"/>
    <property type="match status" value="1"/>
</dbReference>
<feature type="binding site" evidence="9">
    <location>
        <position position="124"/>
    </location>
    <ligand>
        <name>L-histidine</name>
        <dbReference type="ChEBI" id="CHEBI:57595"/>
    </ligand>
</feature>
<comment type="subcellular location">
    <subcellularLocation>
        <location evidence="8">Cytoplasm</location>
    </subcellularLocation>
</comment>
<dbReference type="EMBL" id="MFEL01000006">
    <property type="protein sequence ID" value="OGE81714.1"/>
    <property type="molecule type" value="Genomic_DNA"/>
</dbReference>
<comment type="similarity">
    <text evidence="1 8">Belongs to the class-II aminoacyl-tRNA synthetase family.</text>
</comment>
<dbReference type="PANTHER" id="PTHR11476:SF7">
    <property type="entry name" value="HISTIDINE--TRNA LIGASE"/>
    <property type="match status" value="1"/>
</dbReference>
<dbReference type="InterPro" id="IPR041715">
    <property type="entry name" value="HisRS-like_core"/>
</dbReference>
<proteinExistence type="inferred from homology"/>
<feature type="binding site" evidence="9">
    <location>
        <begin position="81"/>
        <end position="83"/>
    </location>
    <ligand>
        <name>L-histidine</name>
        <dbReference type="ChEBI" id="CHEBI:57595"/>
    </ligand>
</feature>
<dbReference type="Pfam" id="PF13393">
    <property type="entry name" value="tRNA-synt_His"/>
    <property type="match status" value="1"/>
</dbReference>
<feature type="binding site" evidence="9">
    <location>
        <position position="251"/>
    </location>
    <ligand>
        <name>L-histidine</name>
        <dbReference type="ChEBI" id="CHEBI:57595"/>
    </ligand>
</feature>
<dbReference type="InterPro" id="IPR033656">
    <property type="entry name" value="HisRS_anticodon"/>
</dbReference>
<feature type="domain" description="Aminoacyl-transfer RNA synthetases class-II family profile" evidence="10">
    <location>
        <begin position="1"/>
        <end position="316"/>
    </location>
</feature>